<dbReference type="RefSeq" id="WP_310025598.1">
    <property type="nucleotide sequence ID" value="NZ_JAVDVI010000005.1"/>
</dbReference>
<feature type="domain" description="TPM" evidence="2">
    <location>
        <begin position="48"/>
        <end position="168"/>
    </location>
</feature>
<reference evidence="3 4" key="1">
    <citation type="submission" date="2023-07" db="EMBL/GenBank/DDBJ databases">
        <title>Sorghum-associated microbial communities from plants grown in Nebraska, USA.</title>
        <authorList>
            <person name="Schachtman D."/>
        </authorList>
    </citation>
    <scope>NUCLEOTIDE SEQUENCE [LARGE SCALE GENOMIC DNA]</scope>
    <source>
        <strain evidence="3 4">3773</strain>
    </source>
</reference>
<organism evidence="3 4">
    <name type="scientific">Flavobacterium arsenatis</name>
    <dbReference type="NCBI Taxonomy" id="1484332"/>
    <lineage>
        <taxon>Bacteria</taxon>
        <taxon>Pseudomonadati</taxon>
        <taxon>Bacteroidota</taxon>
        <taxon>Flavobacteriia</taxon>
        <taxon>Flavobacteriales</taxon>
        <taxon>Flavobacteriaceae</taxon>
        <taxon>Flavobacterium</taxon>
    </lineage>
</organism>
<feature type="chain" id="PRO_5046825018" evidence="1">
    <location>
        <begin position="20"/>
        <end position="179"/>
    </location>
</feature>
<comment type="caution">
    <text evidence="3">The sequence shown here is derived from an EMBL/GenBank/DDBJ whole genome shotgun (WGS) entry which is preliminary data.</text>
</comment>
<dbReference type="Proteomes" id="UP001255185">
    <property type="component" value="Unassembled WGS sequence"/>
</dbReference>
<gene>
    <name evidence="3" type="ORF">J2X31_001466</name>
</gene>
<dbReference type="Pfam" id="PF04536">
    <property type="entry name" value="TPM_phosphatase"/>
    <property type="match status" value="1"/>
</dbReference>
<proteinExistence type="predicted"/>
<dbReference type="InterPro" id="IPR007621">
    <property type="entry name" value="TPM_dom"/>
</dbReference>
<dbReference type="EMBL" id="JAVDVI010000005">
    <property type="protein sequence ID" value="MDR6967455.1"/>
    <property type="molecule type" value="Genomic_DNA"/>
</dbReference>
<protein>
    <submittedName>
        <fullName evidence="3">Membrane protein YgcG</fullName>
    </submittedName>
</protein>
<evidence type="ECO:0000259" key="2">
    <source>
        <dbReference type="Pfam" id="PF04536"/>
    </source>
</evidence>
<feature type="signal peptide" evidence="1">
    <location>
        <begin position="1"/>
        <end position="19"/>
    </location>
</feature>
<evidence type="ECO:0000313" key="3">
    <source>
        <dbReference type="EMBL" id="MDR6967455.1"/>
    </source>
</evidence>
<evidence type="ECO:0000313" key="4">
    <source>
        <dbReference type="Proteomes" id="UP001255185"/>
    </source>
</evidence>
<keyword evidence="4" id="KW-1185">Reference proteome</keyword>
<accession>A0ABU1TNC9</accession>
<dbReference type="Gene3D" id="3.10.310.50">
    <property type="match status" value="1"/>
</dbReference>
<name>A0ABU1TNC9_9FLAO</name>
<keyword evidence="1" id="KW-0732">Signal</keyword>
<sequence>MFKKIIVLVVLLSSICSFSQGNDTVNSFKLQREEQLRKAVQKGFKPLNDFENLFNQTEADKLVEMLIDFKKQTGIEISIFTINSEFTTKENFEKFTLGIANFLPSSSERKMTINISKEFRRIRIQNSEELIKLISDEETKEKVNSFFVSSYKEGKYFEGTFFGVKSFMELLNSKIQTPK</sequence>
<evidence type="ECO:0000256" key="1">
    <source>
        <dbReference type="SAM" id="SignalP"/>
    </source>
</evidence>